<evidence type="ECO:0000313" key="12">
    <source>
        <dbReference type="EMBL" id="JAV26685.1"/>
    </source>
</evidence>
<dbReference type="FunFam" id="4.10.640.10:FF:000008">
    <property type="entry name" value="28S ribosomal protein S18b, mitochondrial"/>
    <property type="match status" value="1"/>
</dbReference>
<comment type="subcellular location">
    <subcellularLocation>
        <location evidence="1">Mitochondrion</location>
    </subcellularLocation>
</comment>
<dbReference type="InterPro" id="IPR001648">
    <property type="entry name" value="Ribosomal_bS18"/>
</dbReference>
<organism evidence="12">
    <name type="scientific">Culex tarsalis</name>
    <name type="common">Encephalitis mosquito</name>
    <dbReference type="NCBI Taxonomy" id="7177"/>
    <lineage>
        <taxon>Eukaryota</taxon>
        <taxon>Metazoa</taxon>
        <taxon>Ecdysozoa</taxon>
        <taxon>Arthropoda</taxon>
        <taxon>Hexapoda</taxon>
        <taxon>Insecta</taxon>
        <taxon>Pterygota</taxon>
        <taxon>Neoptera</taxon>
        <taxon>Endopterygota</taxon>
        <taxon>Diptera</taxon>
        <taxon>Nematocera</taxon>
        <taxon>Culicoidea</taxon>
        <taxon>Culicidae</taxon>
        <taxon>Culicinae</taxon>
        <taxon>Culicini</taxon>
        <taxon>Culex</taxon>
        <taxon>Culex</taxon>
    </lineage>
</organism>
<keyword evidence="4" id="KW-0809">Transit peptide</keyword>
<keyword evidence="3" id="KW-0597">Phosphoprotein</keyword>
<dbReference type="GO" id="GO:0005763">
    <property type="term" value="C:mitochondrial small ribosomal subunit"/>
    <property type="evidence" value="ECO:0007669"/>
    <property type="project" value="UniProtKB-ARBA"/>
</dbReference>
<keyword evidence="7" id="KW-0687">Ribonucleoprotein</keyword>
<reference evidence="12" key="1">
    <citation type="submission" date="2017-01" db="EMBL/GenBank/DDBJ databases">
        <title>A deep insight into the sialotranscriptome of adult male and female Cluex tarsalis mosquitoes.</title>
        <authorList>
            <person name="Ribeiro J.M."/>
            <person name="Moreira F."/>
            <person name="Bernard K.A."/>
            <person name="Calvo E."/>
        </authorList>
    </citation>
    <scope>NUCLEOTIDE SEQUENCE</scope>
    <source>
        <strain evidence="12">Kern County</strain>
        <tissue evidence="12">Salivary glands</tissue>
    </source>
</reference>
<keyword evidence="5 12" id="KW-0689">Ribosomal protein</keyword>
<dbReference type="AlphaFoldDB" id="A0A1Q3FGM1"/>
<dbReference type="InterPro" id="IPR040054">
    <property type="entry name" value="MRPS18B"/>
</dbReference>
<evidence type="ECO:0000256" key="4">
    <source>
        <dbReference type="ARBA" id="ARBA00022946"/>
    </source>
</evidence>
<evidence type="ECO:0000256" key="8">
    <source>
        <dbReference type="ARBA" id="ARBA00032055"/>
    </source>
</evidence>
<accession>A0A1Q3FGM1</accession>
<dbReference type="GO" id="GO:0032543">
    <property type="term" value="P:mitochondrial translation"/>
    <property type="evidence" value="ECO:0007669"/>
    <property type="project" value="InterPro"/>
</dbReference>
<evidence type="ECO:0000256" key="2">
    <source>
        <dbReference type="ARBA" id="ARBA00006136"/>
    </source>
</evidence>
<dbReference type="Gene3D" id="4.10.640.10">
    <property type="entry name" value="Ribosomal protein S18"/>
    <property type="match status" value="1"/>
</dbReference>
<evidence type="ECO:0000256" key="5">
    <source>
        <dbReference type="ARBA" id="ARBA00022980"/>
    </source>
</evidence>
<dbReference type="SUPFAM" id="SSF46911">
    <property type="entry name" value="Ribosomal protein S18"/>
    <property type="match status" value="1"/>
</dbReference>
<evidence type="ECO:0000256" key="7">
    <source>
        <dbReference type="ARBA" id="ARBA00023274"/>
    </source>
</evidence>
<protein>
    <recommendedName>
        <fullName evidence="9">Small ribosomal subunit protein mS40</fullName>
    </recommendedName>
    <alternativeName>
        <fullName evidence="8">28S ribosomal protein S18-2, mitochondrial</fullName>
    </alternativeName>
    <alternativeName>
        <fullName evidence="10">28S ribosomal protein S18b, mitochondrial</fullName>
    </alternativeName>
</protein>
<dbReference type="Pfam" id="PF01084">
    <property type="entry name" value="Ribosomal_S18"/>
    <property type="match status" value="1"/>
</dbReference>
<name>A0A1Q3FGM1_CULTA</name>
<comment type="similarity">
    <text evidence="2">Belongs to the bacterial ribosomal protein bS18 family. Mitochondrion-specific ribosomal protein mS40 subfamily.</text>
</comment>
<keyword evidence="6" id="KW-0496">Mitochondrion</keyword>
<evidence type="ECO:0000256" key="6">
    <source>
        <dbReference type="ARBA" id="ARBA00023128"/>
    </source>
</evidence>
<feature type="region of interest" description="Disordered" evidence="11">
    <location>
        <begin position="41"/>
        <end position="67"/>
    </location>
</feature>
<evidence type="ECO:0000256" key="9">
    <source>
        <dbReference type="ARBA" id="ARBA00035130"/>
    </source>
</evidence>
<dbReference type="InterPro" id="IPR036870">
    <property type="entry name" value="Ribosomal_bS18_sf"/>
</dbReference>
<dbReference type="EMBL" id="GFDL01008360">
    <property type="protein sequence ID" value="JAV26685.1"/>
    <property type="molecule type" value="Transcribed_RNA"/>
</dbReference>
<dbReference type="GO" id="GO:0003735">
    <property type="term" value="F:structural constituent of ribosome"/>
    <property type="evidence" value="ECO:0007669"/>
    <property type="project" value="InterPro"/>
</dbReference>
<evidence type="ECO:0000256" key="3">
    <source>
        <dbReference type="ARBA" id="ARBA00022553"/>
    </source>
</evidence>
<evidence type="ECO:0000256" key="11">
    <source>
        <dbReference type="SAM" id="MobiDB-lite"/>
    </source>
</evidence>
<evidence type="ECO:0000256" key="10">
    <source>
        <dbReference type="ARBA" id="ARBA00035515"/>
    </source>
</evidence>
<dbReference type="PANTHER" id="PTHR13329">
    <property type="entry name" value="MITOCHONDRIAL RIBOSOMAL PROTEIN S18B"/>
    <property type="match status" value="1"/>
</dbReference>
<sequence length="208" mass="23673">MSLLRALGSELFAAYRQGLLTSAAGTTRRTFAVSAIRAATDKEPSEVGEELPEEGEARTAVPADDPKDRTRVIPVETSIRYLASEAYQQTYQGEPVWKNYRRNHKGLYPPKKTRKTCVRKGKLSTGNPCPVCRDEYLVLDHQNVDLLKQFISPQTGKVLSYSITGLCQRKHQELQVAIARAMDYGLITFDVPFRDYDYAEYYEERKQQ</sequence>
<evidence type="ECO:0000256" key="1">
    <source>
        <dbReference type="ARBA" id="ARBA00004173"/>
    </source>
</evidence>
<proteinExistence type="inferred from homology"/>
<dbReference type="PANTHER" id="PTHR13329:SF2">
    <property type="entry name" value="SMALL RIBOSOMAL SUBUNIT PROTEIN MS40"/>
    <property type="match status" value="1"/>
</dbReference>